<evidence type="ECO:0000256" key="6">
    <source>
        <dbReference type="ARBA" id="ARBA00023136"/>
    </source>
</evidence>
<dbReference type="AlphaFoldDB" id="A0A1A8XXR9"/>
<feature type="transmembrane region" description="Helical" evidence="7">
    <location>
        <begin position="246"/>
        <end position="265"/>
    </location>
</feature>
<keyword evidence="5 7" id="KW-1133">Transmembrane helix</keyword>
<feature type="transmembrane region" description="Helical" evidence="7">
    <location>
        <begin position="112"/>
        <end position="135"/>
    </location>
</feature>
<dbReference type="InterPro" id="IPR000515">
    <property type="entry name" value="MetI-like"/>
</dbReference>
<feature type="domain" description="ABC transmembrane type-1" evidence="8">
    <location>
        <begin position="106"/>
        <end position="289"/>
    </location>
</feature>
<dbReference type="STRING" id="1860102.ACCAA_700043"/>
<sequence>MSAHALTTSFVAKFSGRLGFLGLTLIYALLVAACLGTLAREDELSLGRNPVANLVKTVGEFAHPSFLDVWFGNPKLEYKSDDGTVLRVENRQEVEADYLAGLGRATWTTIRIATLGSLLGALLALPLAVLTARNLAAPKPLAWLAKGILDVARSIHTLVFGLVLVGIVGLGPTAGILAIGLHSMGTYGKLFAEAIESLDMAAIDAVRSVGATPDQVFFNAIWPSVLPQFVSSHLYVWEFNIRDSTILGLIGAGGLGLLITEATSLFQWGRLSTVLIVIVLMVSAFDTVSRRIRQALS</sequence>
<feature type="transmembrane region" description="Helical" evidence="7">
    <location>
        <begin position="155"/>
        <end position="181"/>
    </location>
</feature>
<dbReference type="RefSeq" id="WP_186408807.1">
    <property type="nucleotide sequence ID" value="NZ_FLQX01000150.1"/>
</dbReference>
<keyword evidence="10" id="KW-1185">Reference proteome</keyword>
<evidence type="ECO:0000313" key="9">
    <source>
        <dbReference type="EMBL" id="SBT09437.1"/>
    </source>
</evidence>
<name>A0A1A8XXR9_9PROT</name>
<evidence type="ECO:0000256" key="3">
    <source>
        <dbReference type="ARBA" id="ARBA00022475"/>
    </source>
</evidence>
<dbReference type="PANTHER" id="PTHR30043:SF1">
    <property type="entry name" value="ABC TRANSPORT SYSTEM PERMEASE PROTEIN P69"/>
    <property type="match status" value="1"/>
</dbReference>
<protein>
    <submittedName>
        <fullName evidence="9">Phosphonate ABC transporter permease</fullName>
    </submittedName>
</protein>
<dbReference type="GO" id="GO:0015416">
    <property type="term" value="F:ABC-type phosphonate transporter activity"/>
    <property type="evidence" value="ECO:0007669"/>
    <property type="project" value="InterPro"/>
</dbReference>
<organism evidence="9 10">
    <name type="scientific">Candidatus Accumulibacter aalborgensis</name>
    <dbReference type="NCBI Taxonomy" id="1860102"/>
    <lineage>
        <taxon>Bacteria</taxon>
        <taxon>Pseudomonadati</taxon>
        <taxon>Pseudomonadota</taxon>
        <taxon>Betaproteobacteria</taxon>
        <taxon>Candidatus Accumulibacter</taxon>
    </lineage>
</organism>
<evidence type="ECO:0000313" key="10">
    <source>
        <dbReference type="Proteomes" id="UP000199169"/>
    </source>
</evidence>
<evidence type="ECO:0000259" key="8">
    <source>
        <dbReference type="PROSITE" id="PS50928"/>
    </source>
</evidence>
<dbReference type="PANTHER" id="PTHR30043">
    <property type="entry name" value="PHOSPHONATES TRANSPORT SYSTEM PERMEASE PROTEIN"/>
    <property type="match status" value="1"/>
</dbReference>
<evidence type="ECO:0000256" key="5">
    <source>
        <dbReference type="ARBA" id="ARBA00022989"/>
    </source>
</evidence>
<gene>
    <name evidence="9" type="ORF">ACCAA_700043</name>
</gene>
<dbReference type="InterPro" id="IPR005769">
    <property type="entry name" value="PhnE/PtxC"/>
</dbReference>
<dbReference type="GO" id="GO:0005886">
    <property type="term" value="C:plasma membrane"/>
    <property type="evidence" value="ECO:0007669"/>
    <property type="project" value="UniProtKB-SubCell"/>
</dbReference>
<reference evidence="9 10" key="1">
    <citation type="submission" date="2016-06" db="EMBL/GenBank/DDBJ databases">
        <authorList>
            <person name="Kjaerup R.B."/>
            <person name="Dalgaard T.S."/>
            <person name="Juul-Madsen H.R."/>
        </authorList>
    </citation>
    <scope>NUCLEOTIDE SEQUENCE [LARGE SCALE GENOMIC DNA]</scope>
    <source>
        <strain evidence="9">3</strain>
    </source>
</reference>
<keyword evidence="4 7" id="KW-0812">Transmembrane</keyword>
<dbReference type="CDD" id="cd06261">
    <property type="entry name" value="TM_PBP2"/>
    <property type="match status" value="1"/>
</dbReference>
<dbReference type="PROSITE" id="PS50928">
    <property type="entry name" value="ABC_TM1"/>
    <property type="match status" value="1"/>
</dbReference>
<evidence type="ECO:0000256" key="1">
    <source>
        <dbReference type="ARBA" id="ARBA00004651"/>
    </source>
</evidence>
<dbReference type="SUPFAM" id="SSF161098">
    <property type="entry name" value="MetI-like"/>
    <property type="match status" value="1"/>
</dbReference>
<comment type="subcellular location">
    <subcellularLocation>
        <location evidence="1 7">Cell membrane</location>
        <topology evidence="1 7">Multi-pass membrane protein</topology>
    </subcellularLocation>
</comment>
<dbReference type="Proteomes" id="UP000199169">
    <property type="component" value="Unassembled WGS sequence"/>
</dbReference>
<evidence type="ECO:0000256" key="2">
    <source>
        <dbReference type="ARBA" id="ARBA00022448"/>
    </source>
</evidence>
<proteinExistence type="inferred from homology"/>
<dbReference type="EMBL" id="FLQX01000150">
    <property type="protein sequence ID" value="SBT09437.1"/>
    <property type="molecule type" value="Genomic_DNA"/>
</dbReference>
<keyword evidence="6 7" id="KW-0472">Membrane</keyword>
<evidence type="ECO:0000256" key="4">
    <source>
        <dbReference type="ARBA" id="ARBA00022692"/>
    </source>
</evidence>
<feature type="transmembrane region" description="Helical" evidence="7">
    <location>
        <begin position="20"/>
        <end position="39"/>
    </location>
</feature>
<accession>A0A1A8XXR9</accession>
<dbReference type="Gene3D" id="1.10.3720.10">
    <property type="entry name" value="MetI-like"/>
    <property type="match status" value="1"/>
</dbReference>
<keyword evidence="2 7" id="KW-0813">Transport</keyword>
<keyword evidence="3" id="KW-1003">Cell membrane</keyword>
<feature type="transmembrane region" description="Helical" evidence="7">
    <location>
        <begin position="271"/>
        <end position="288"/>
    </location>
</feature>
<comment type="similarity">
    <text evidence="7">Belongs to the binding-protein-dependent transport system permease family.</text>
</comment>
<dbReference type="InterPro" id="IPR035906">
    <property type="entry name" value="MetI-like_sf"/>
</dbReference>
<dbReference type="NCBIfam" id="TIGR01097">
    <property type="entry name" value="PhnE"/>
    <property type="match status" value="1"/>
</dbReference>
<evidence type="ECO:0000256" key="7">
    <source>
        <dbReference type="RuleBase" id="RU363032"/>
    </source>
</evidence>
<dbReference type="Pfam" id="PF00528">
    <property type="entry name" value="BPD_transp_1"/>
    <property type="match status" value="1"/>
</dbReference>